<dbReference type="Pfam" id="PF13041">
    <property type="entry name" value="PPR_2"/>
    <property type="match status" value="3"/>
</dbReference>
<feature type="repeat" description="PPR" evidence="2">
    <location>
        <begin position="398"/>
        <end position="432"/>
    </location>
</feature>
<reference evidence="3 4" key="1">
    <citation type="journal article" date="2019" name="Plant Biotechnol. J.">
        <title>The red bayberry genome and genetic basis of sex determination.</title>
        <authorList>
            <person name="Jia H.M."/>
            <person name="Jia H.J."/>
            <person name="Cai Q.L."/>
            <person name="Wang Y."/>
            <person name="Zhao H.B."/>
            <person name="Yang W.F."/>
            <person name="Wang G.Y."/>
            <person name="Li Y.H."/>
            <person name="Zhan D.L."/>
            <person name="Shen Y.T."/>
            <person name="Niu Q.F."/>
            <person name="Chang L."/>
            <person name="Qiu J."/>
            <person name="Zhao L."/>
            <person name="Xie H.B."/>
            <person name="Fu W.Y."/>
            <person name="Jin J."/>
            <person name="Li X.W."/>
            <person name="Jiao Y."/>
            <person name="Zhou C.C."/>
            <person name="Tu T."/>
            <person name="Chai C.Y."/>
            <person name="Gao J.L."/>
            <person name="Fan L.J."/>
            <person name="van de Weg E."/>
            <person name="Wang J.Y."/>
            <person name="Gao Z.S."/>
        </authorList>
    </citation>
    <scope>NUCLEOTIDE SEQUENCE [LARGE SCALE GENOMIC DNA]</scope>
    <source>
        <tissue evidence="3">Leaves</tissue>
    </source>
</reference>
<feature type="repeat" description="PPR" evidence="2">
    <location>
        <begin position="433"/>
        <end position="467"/>
    </location>
</feature>
<comment type="caution">
    <text evidence="3">The sequence shown here is derived from an EMBL/GenBank/DDBJ whole genome shotgun (WGS) entry which is preliminary data.</text>
</comment>
<dbReference type="InterPro" id="IPR011990">
    <property type="entry name" value="TPR-like_helical_dom_sf"/>
</dbReference>
<dbReference type="FunFam" id="1.25.40.10:FF:000343">
    <property type="entry name" value="Pentatricopeptide repeat-containing protein At3g58590"/>
    <property type="match status" value="1"/>
</dbReference>
<dbReference type="PANTHER" id="PTHR47926">
    <property type="entry name" value="PENTATRICOPEPTIDE REPEAT-CONTAINING PROTEIN"/>
    <property type="match status" value="1"/>
</dbReference>
<dbReference type="FunFam" id="1.25.40.10:FF:000073">
    <property type="entry name" value="Pentatricopeptide repeat-containing protein chloroplastic"/>
    <property type="match status" value="1"/>
</dbReference>
<evidence type="ECO:0000256" key="1">
    <source>
        <dbReference type="ARBA" id="ARBA00022737"/>
    </source>
</evidence>
<gene>
    <name evidence="3" type="ORF">CJ030_MR7G010639</name>
</gene>
<feature type="repeat" description="PPR" evidence="2">
    <location>
        <begin position="579"/>
        <end position="613"/>
    </location>
</feature>
<evidence type="ECO:0000256" key="2">
    <source>
        <dbReference type="PROSITE-ProRule" id="PRU00708"/>
    </source>
</evidence>
<feature type="repeat" description="PPR" evidence="2">
    <location>
        <begin position="262"/>
        <end position="296"/>
    </location>
</feature>
<dbReference type="PROSITE" id="PS51375">
    <property type="entry name" value="PPR"/>
    <property type="match status" value="7"/>
</dbReference>
<dbReference type="PANTHER" id="PTHR47926:SF347">
    <property type="entry name" value="PENTATRICOPEPTIDE REPEAT-CONTAINING PROTEIN"/>
    <property type="match status" value="1"/>
</dbReference>
<dbReference type="FunFam" id="1.25.40.10:FF:000436">
    <property type="entry name" value="Pentatricopeptide repeat-containing protein At5g39350 family"/>
    <property type="match status" value="1"/>
</dbReference>
<dbReference type="NCBIfam" id="TIGR00756">
    <property type="entry name" value="PPR"/>
    <property type="match status" value="8"/>
</dbReference>
<proteinExistence type="predicted"/>
<protein>
    <recommendedName>
        <fullName evidence="5">Pentacotripeptide-repeat region of PRORP domain-containing protein</fullName>
    </recommendedName>
</protein>
<keyword evidence="4" id="KW-1185">Reference proteome</keyword>
<dbReference type="OrthoDB" id="185373at2759"/>
<feature type="repeat" description="PPR" evidence="2">
    <location>
        <begin position="227"/>
        <end position="261"/>
    </location>
</feature>
<organism evidence="3 4">
    <name type="scientific">Morella rubra</name>
    <name type="common">Chinese bayberry</name>
    <dbReference type="NCBI Taxonomy" id="262757"/>
    <lineage>
        <taxon>Eukaryota</taxon>
        <taxon>Viridiplantae</taxon>
        <taxon>Streptophyta</taxon>
        <taxon>Embryophyta</taxon>
        <taxon>Tracheophyta</taxon>
        <taxon>Spermatophyta</taxon>
        <taxon>Magnoliopsida</taxon>
        <taxon>eudicotyledons</taxon>
        <taxon>Gunneridae</taxon>
        <taxon>Pentapetalae</taxon>
        <taxon>rosids</taxon>
        <taxon>fabids</taxon>
        <taxon>Fagales</taxon>
        <taxon>Myricaceae</taxon>
        <taxon>Morella</taxon>
    </lineage>
</organism>
<keyword evidence="1" id="KW-0677">Repeat</keyword>
<evidence type="ECO:0000313" key="3">
    <source>
        <dbReference type="EMBL" id="KAB1205420.1"/>
    </source>
</evidence>
<dbReference type="GO" id="GO:0009451">
    <property type="term" value="P:RNA modification"/>
    <property type="evidence" value="ECO:0007669"/>
    <property type="project" value="InterPro"/>
</dbReference>
<dbReference type="EMBL" id="RXIC02000025">
    <property type="protein sequence ID" value="KAB1205420.1"/>
    <property type="molecule type" value="Genomic_DNA"/>
</dbReference>
<dbReference type="AlphaFoldDB" id="A0A6A1V2D9"/>
<dbReference type="InterPro" id="IPR046960">
    <property type="entry name" value="PPR_At4g14850-like_plant"/>
</dbReference>
<evidence type="ECO:0008006" key="5">
    <source>
        <dbReference type="Google" id="ProtNLM"/>
    </source>
</evidence>
<evidence type="ECO:0000313" key="4">
    <source>
        <dbReference type="Proteomes" id="UP000516437"/>
    </source>
</evidence>
<dbReference type="GO" id="GO:0003723">
    <property type="term" value="F:RNA binding"/>
    <property type="evidence" value="ECO:0007669"/>
    <property type="project" value="InterPro"/>
</dbReference>
<dbReference type="InterPro" id="IPR002885">
    <property type="entry name" value="PPR_rpt"/>
</dbReference>
<sequence>MAILQNSLVHLPDVSFAHKLNIFQQTPIFQIRAQAATFNGLNVSIGRKATDTISSSSEIDADISQCLSLLKSNCLSYCRQVHAQALKLNAFESNSLVGNMLTIRYSKNRESLEIARKLFDEIPQRAGPAFAALIVAFCKSEQWEECFSLFGSMVNEGILPDKYLVPTILKACSARKMLTCGKVIHGYAMRAELESDVFVGNALIDFYANCADLRLSRSVFDTMKERDVVSWTTLVSAYMDEGHLHEAMEIFRSMELNGVKPDLISWNAVVSGFARHGDIGMALLSLEEMQERGLKPRVNSWNGIISGCVQNEYFEDALDAFSNMLCFPEDPNFITIASILPACAGLKDLNLGRAVHGYALKCELCGNIHVEGSLIDMYSKCGWPEDAEKIFVEAENKDTTVWNEMIAAYVNEGKMKKALEFLRLMENDGFRPDVITYNTLLAGTAKCGQKREAYELLFEMVQQGLKPDTVSFNILISGFQQSGLVFEALKLFRTMQSRVRFRNKRFNMSTRPNSVTVTGALAACAALHLLRPGREIHGYSLRNGFESNIYVSSALVDLYTKCHNVGLATEVFRRIEDRNTICWNVLIAGHVSNGQLEEAFQLFNEMLLEGLKPSSITFFILLPACIGMAALRVGRELHGYIIKNQFEDSNSTLARALVEMYAKCGSIKEAKSVFDTEVVEDVALWNSTVSAYGMAKDAITVFHSHNEQLYKGPVFAVIKECILIKVVPEMHDLKGKTVPCKGGLEAVTDTGYKPASTIKSDSSDANRSSTLYGEIIRHPKMFRDRDKKAVKTLYMVNTTSSASIGKESPFYGEIQRQKCKRILKTNGDTKSYGSDGAKVSLCNETGPASFHDEPNKNAS</sequence>
<dbReference type="Proteomes" id="UP000516437">
    <property type="component" value="Chromosome 7"/>
</dbReference>
<name>A0A6A1V2D9_9ROSI</name>
<dbReference type="Pfam" id="PF01535">
    <property type="entry name" value="PPR"/>
    <property type="match status" value="5"/>
</dbReference>
<accession>A0A6A1V2D9</accession>
<feature type="repeat" description="PPR" evidence="2">
    <location>
        <begin position="468"/>
        <end position="498"/>
    </location>
</feature>
<dbReference type="Gene3D" id="1.25.40.10">
    <property type="entry name" value="Tetratricopeptide repeat domain"/>
    <property type="match status" value="4"/>
</dbReference>
<feature type="repeat" description="PPR" evidence="2">
    <location>
        <begin position="126"/>
        <end position="160"/>
    </location>
</feature>